<keyword evidence="2" id="KW-1133">Transmembrane helix</keyword>
<keyword evidence="2" id="KW-0812">Transmembrane</keyword>
<dbReference type="GO" id="GO:0006814">
    <property type="term" value="P:sodium ion transport"/>
    <property type="evidence" value="ECO:0007669"/>
    <property type="project" value="InterPro"/>
</dbReference>
<dbReference type="RefSeq" id="WP_105306554.1">
    <property type="nucleotide sequence ID" value="NZ_PIPS01000002.1"/>
</dbReference>
<feature type="transmembrane region" description="Helical" evidence="2">
    <location>
        <begin position="178"/>
        <end position="198"/>
    </location>
</feature>
<gene>
    <name evidence="3" type="ORF">CWE23_08565</name>
</gene>
<accession>A0AA94EED5</accession>
<feature type="transmembrane region" description="Helical" evidence="2">
    <location>
        <begin position="290"/>
        <end position="309"/>
    </location>
</feature>
<feature type="transmembrane region" description="Helical" evidence="2">
    <location>
        <begin position="230"/>
        <end position="252"/>
    </location>
</feature>
<proteinExistence type="inferred from homology"/>
<dbReference type="CDD" id="cd17332">
    <property type="entry name" value="MFS_MelB_like"/>
    <property type="match status" value="1"/>
</dbReference>
<evidence type="ECO:0000313" key="4">
    <source>
        <dbReference type="Proteomes" id="UP000286680"/>
    </source>
</evidence>
<dbReference type="Gene3D" id="1.20.1250.20">
    <property type="entry name" value="MFS general substrate transporter like domains"/>
    <property type="match status" value="1"/>
</dbReference>
<feature type="transmembrane region" description="Helical" evidence="2">
    <location>
        <begin position="401"/>
        <end position="420"/>
    </location>
</feature>
<dbReference type="GO" id="GO:0005886">
    <property type="term" value="C:plasma membrane"/>
    <property type="evidence" value="ECO:0007669"/>
    <property type="project" value="TreeGrafter"/>
</dbReference>
<dbReference type="InterPro" id="IPR039672">
    <property type="entry name" value="MFS_2"/>
</dbReference>
<dbReference type="InterPro" id="IPR036259">
    <property type="entry name" value="MFS_trans_sf"/>
</dbReference>
<feature type="transmembrane region" description="Helical" evidence="2">
    <location>
        <begin position="107"/>
        <end position="133"/>
    </location>
</feature>
<feature type="transmembrane region" description="Helical" evidence="2">
    <location>
        <begin position="264"/>
        <end position="283"/>
    </location>
</feature>
<dbReference type="SUPFAM" id="SSF103473">
    <property type="entry name" value="MFS general substrate transporter"/>
    <property type="match status" value="1"/>
</dbReference>
<feature type="transmembrane region" description="Helical" evidence="2">
    <location>
        <begin position="145"/>
        <end position="166"/>
    </location>
</feature>
<feature type="transmembrane region" description="Helical" evidence="2">
    <location>
        <begin position="358"/>
        <end position="381"/>
    </location>
</feature>
<dbReference type="GO" id="GO:0015293">
    <property type="term" value="F:symporter activity"/>
    <property type="evidence" value="ECO:0007669"/>
    <property type="project" value="InterPro"/>
</dbReference>
<dbReference type="InterPro" id="IPR001927">
    <property type="entry name" value="Na/Gal_symport"/>
</dbReference>
<protein>
    <submittedName>
        <fullName evidence="3">MFS transporter</fullName>
    </submittedName>
</protein>
<reference evidence="4" key="1">
    <citation type="journal article" date="2018" name="Front. Microbiol.">
        <title>Genome-Based Analysis Reveals the Taxonomy and Diversity of the Family Idiomarinaceae.</title>
        <authorList>
            <person name="Liu Y."/>
            <person name="Lai Q."/>
            <person name="Shao Z."/>
        </authorList>
    </citation>
    <scope>NUCLEOTIDE SEQUENCE [LARGE SCALE GENOMIC DNA]</scope>
    <source>
        <strain evidence="4">SN-14</strain>
    </source>
</reference>
<organism evidence="3 4">
    <name type="scientific">Idiomarina aquatica</name>
    <dbReference type="NCBI Taxonomy" id="1327752"/>
    <lineage>
        <taxon>Bacteria</taxon>
        <taxon>Pseudomonadati</taxon>
        <taxon>Pseudomonadota</taxon>
        <taxon>Gammaproteobacteria</taxon>
        <taxon>Alteromonadales</taxon>
        <taxon>Idiomarinaceae</taxon>
        <taxon>Idiomarina</taxon>
    </lineage>
</organism>
<feature type="transmembrane region" description="Helical" evidence="2">
    <location>
        <begin position="78"/>
        <end position="95"/>
    </location>
</feature>
<keyword evidence="2" id="KW-0472">Membrane</keyword>
<dbReference type="PANTHER" id="PTHR11328">
    <property type="entry name" value="MAJOR FACILITATOR SUPERFAMILY DOMAIN-CONTAINING PROTEIN"/>
    <property type="match status" value="1"/>
</dbReference>
<evidence type="ECO:0000256" key="2">
    <source>
        <dbReference type="SAM" id="Phobius"/>
    </source>
</evidence>
<feature type="transmembrane region" description="Helical" evidence="2">
    <location>
        <begin position="315"/>
        <end position="337"/>
    </location>
</feature>
<dbReference type="EMBL" id="PIPS01000002">
    <property type="protein sequence ID" value="RUO43391.1"/>
    <property type="molecule type" value="Genomic_DNA"/>
</dbReference>
<evidence type="ECO:0000313" key="3">
    <source>
        <dbReference type="EMBL" id="RUO43391.1"/>
    </source>
</evidence>
<feature type="transmembrane region" description="Helical" evidence="2">
    <location>
        <begin position="12"/>
        <end position="32"/>
    </location>
</feature>
<evidence type="ECO:0000256" key="1">
    <source>
        <dbReference type="ARBA" id="ARBA00009617"/>
    </source>
</evidence>
<dbReference type="Pfam" id="PF13347">
    <property type="entry name" value="MFS_2"/>
    <property type="match status" value="1"/>
</dbReference>
<name>A0AA94EED5_9GAMM</name>
<dbReference type="NCBIfam" id="TIGR00792">
    <property type="entry name" value="gph"/>
    <property type="match status" value="1"/>
</dbReference>
<comment type="caution">
    <text evidence="3">The sequence shown here is derived from an EMBL/GenBank/DDBJ whole genome shotgun (WGS) entry which is preliminary data.</text>
</comment>
<dbReference type="PANTHER" id="PTHR11328:SF24">
    <property type="entry name" value="MAJOR FACILITATOR SUPERFAMILY (MFS) PROFILE DOMAIN-CONTAINING PROTEIN"/>
    <property type="match status" value="1"/>
</dbReference>
<comment type="similarity">
    <text evidence="1">Belongs to the sodium:galactoside symporter (TC 2.A.2) family.</text>
</comment>
<keyword evidence="4" id="KW-1185">Reference proteome</keyword>
<dbReference type="Proteomes" id="UP000286680">
    <property type="component" value="Unassembled WGS sequence"/>
</dbReference>
<dbReference type="GO" id="GO:0008643">
    <property type="term" value="P:carbohydrate transport"/>
    <property type="evidence" value="ECO:0007669"/>
    <property type="project" value="InterPro"/>
</dbReference>
<dbReference type="AlphaFoldDB" id="A0AA94EED5"/>
<sequence>MLTRREKVAYGLGDTASNIIFQTVMLFLAFFYTDVFGIPAAAVGTMFLLVRLLDAVTDPLMGLITDRTRSRHGQFRPYLLWMALPFAFFSVLAFTTPDFSTNGKIVYAYATYGLLMLAYTAINIPYSALGGVLTADPLERVSVQSYRFVFGMLGGLLVTTTTLPLVEWLGAGDNVSGYQLTIAVLSALGVVLFILCFAGTKERLTARHTGNMKLTEGLALLWHNPQWRRLSLAALLVLTGIALKNTLAIYYVKYYLLREDMVTMFVSIGMVGNILGCASAQWITRYIDKVTAYISIQVVSAIICAAAFWVPAEQFVLATALYFFWGFFLQMGTPMLWAKMADVVDYGFWKFGVRATGMVYSSVIFFIKLGLALGGAIAGWWLAFYNYVPDQLQPVATQQGILIAFALLPALASLLVAYVMRGYTLTQPKVQEINRVLDLNAGEQN</sequence>
<feature type="transmembrane region" description="Helical" evidence="2">
    <location>
        <begin position="38"/>
        <end position="57"/>
    </location>
</feature>